<accession>A0AAX6IDN7</accession>
<keyword evidence="6" id="KW-1185">Reference proteome</keyword>
<evidence type="ECO:0000313" key="6">
    <source>
        <dbReference type="Proteomes" id="UP001140949"/>
    </source>
</evidence>
<dbReference type="Pfam" id="PF13041">
    <property type="entry name" value="PPR_2"/>
    <property type="match status" value="3"/>
</dbReference>
<evidence type="ECO:0000256" key="3">
    <source>
        <dbReference type="SAM" id="MobiDB-lite"/>
    </source>
</evidence>
<dbReference type="Proteomes" id="UP001140949">
    <property type="component" value="Unassembled WGS sequence"/>
</dbReference>
<dbReference type="GO" id="GO:0008270">
    <property type="term" value="F:zinc ion binding"/>
    <property type="evidence" value="ECO:0007669"/>
    <property type="project" value="InterPro"/>
</dbReference>
<evidence type="ECO:0000259" key="4">
    <source>
        <dbReference type="Pfam" id="PF14432"/>
    </source>
</evidence>
<reference evidence="5" key="2">
    <citation type="submission" date="2023-04" db="EMBL/GenBank/DDBJ databases">
        <authorList>
            <person name="Bruccoleri R.E."/>
            <person name="Oakeley E.J."/>
            <person name="Faust A.-M."/>
            <person name="Dessus-Babus S."/>
            <person name="Altorfer M."/>
            <person name="Burckhardt D."/>
            <person name="Oertli M."/>
            <person name="Naumann U."/>
            <person name="Petersen F."/>
            <person name="Wong J."/>
        </authorList>
    </citation>
    <scope>NUCLEOTIDE SEQUENCE</scope>
    <source>
        <strain evidence="5">GSM-AAB239-AS_SAM_17_03QT</strain>
        <tissue evidence="5">Leaf</tissue>
    </source>
</reference>
<protein>
    <submittedName>
        <fullName evidence="5">Pentatricopeptide repeat-containing protein, chloroplastic</fullName>
    </submittedName>
</protein>
<dbReference type="PANTHER" id="PTHR47926">
    <property type="entry name" value="PENTATRICOPEPTIDE REPEAT-CONTAINING PROTEIN"/>
    <property type="match status" value="1"/>
</dbReference>
<dbReference type="InterPro" id="IPR032867">
    <property type="entry name" value="DYW_dom"/>
</dbReference>
<comment type="caution">
    <text evidence="5">The sequence shown here is derived from an EMBL/GenBank/DDBJ whole genome shotgun (WGS) entry which is preliminary data.</text>
</comment>
<dbReference type="Pfam" id="PF20431">
    <property type="entry name" value="E_motif"/>
    <property type="match status" value="1"/>
</dbReference>
<dbReference type="GO" id="GO:0003723">
    <property type="term" value="F:RNA binding"/>
    <property type="evidence" value="ECO:0007669"/>
    <property type="project" value="InterPro"/>
</dbReference>
<sequence length="800" mass="88875">MATAIVHSFCTNSIPQTQWTNSITRPTHHMDQASTTSTSCSSHYKPRPQLASSKLHNSVLARRLSSCAESGQMAEALALFRSAEKPDTFLWNIIIRGYANHELFDAAVDFYYQMLTAGVRPDHFTFPFVLKSLAALSDRNQGLKTHGALLKLGLDGDLFVCNSLISFYSKLSLVASAERVFDEMPVRDAVSWNSMIEGYVSNGEELESLRCFRTMQQVAQLKPDRFSVMSVLEACCLLVLPSGIGKQIHCHAVRHGLSMDTKVCNSLLDMYCKCGNMAYAERLFDTALHKNLVAWNVMLGGYSLNNQPDCALACLIDMQVDSVDPDTVTLVNFLPACTQLENLSHIKTVHGASTRRGLVPHLALETAVIDSYAKCGELRLAELLFTRMTERSLVSWNAMITAYAQNGKCLKALRLFYNLLHEWPLKPDDFTVSCIIPAYAQLESLRHGKQIHAYAIKLGYITNTSIVNSMINMYARCGDLQASKVLFKEMSCKDITSWNTMLMAYGIHGFGKDALETFSRLKEHGLQPNESTFVSVLSACGISGLADEGWTHFNSMEVEYGIVPQVEHYGCMVDLLGRAGDLGQAKEFIETMPLAPTARIWGALLTASRNRNNTEIAEFAAENIFSLEHDNTGCYVLLSNMYADAGRWEDAERMRVLMKEQGLKQTIGRSMVELNSKTTSFTSGDRSHDESYTIHQVLDFISKQIGECAGDPAIVFKQGNREVASDSSPRRHSVRLAVAFGLISSTIGSPILVKKNVRICASCHNAMKFISRFTGREIVVGDSRIYHHFSGGFCSCGDYW</sequence>
<dbReference type="InterPro" id="IPR002885">
    <property type="entry name" value="PPR_rpt"/>
</dbReference>
<proteinExistence type="predicted"/>
<feature type="domain" description="DYW" evidence="4">
    <location>
        <begin position="731"/>
        <end position="800"/>
    </location>
</feature>
<keyword evidence="1" id="KW-0677">Repeat</keyword>
<dbReference type="PANTHER" id="PTHR47926:SF452">
    <property type="entry name" value="PENTATRICOPEPTIDE REPEAT-CONTAINING PROTEIN"/>
    <property type="match status" value="1"/>
</dbReference>
<reference evidence="5" key="1">
    <citation type="journal article" date="2023" name="GigaByte">
        <title>Genome assembly of the bearded iris, Iris pallida Lam.</title>
        <authorList>
            <person name="Bruccoleri R.E."/>
            <person name="Oakeley E.J."/>
            <person name="Faust A.M.E."/>
            <person name="Altorfer M."/>
            <person name="Dessus-Babus S."/>
            <person name="Burckhardt D."/>
            <person name="Oertli M."/>
            <person name="Naumann U."/>
            <person name="Petersen F."/>
            <person name="Wong J."/>
        </authorList>
    </citation>
    <scope>NUCLEOTIDE SEQUENCE</scope>
    <source>
        <strain evidence="5">GSM-AAB239-AS_SAM_17_03QT</strain>
    </source>
</reference>
<organism evidence="5 6">
    <name type="scientific">Iris pallida</name>
    <name type="common">Sweet iris</name>
    <dbReference type="NCBI Taxonomy" id="29817"/>
    <lineage>
        <taxon>Eukaryota</taxon>
        <taxon>Viridiplantae</taxon>
        <taxon>Streptophyta</taxon>
        <taxon>Embryophyta</taxon>
        <taxon>Tracheophyta</taxon>
        <taxon>Spermatophyta</taxon>
        <taxon>Magnoliopsida</taxon>
        <taxon>Liliopsida</taxon>
        <taxon>Asparagales</taxon>
        <taxon>Iridaceae</taxon>
        <taxon>Iridoideae</taxon>
        <taxon>Irideae</taxon>
        <taxon>Iris</taxon>
    </lineage>
</organism>
<feature type="region of interest" description="Disordered" evidence="3">
    <location>
        <begin position="28"/>
        <end position="48"/>
    </location>
</feature>
<dbReference type="Gene3D" id="1.25.40.10">
    <property type="entry name" value="Tetratricopeptide repeat domain"/>
    <property type="match status" value="4"/>
</dbReference>
<dbReference type="FunFam" id="1.25.40.10:FF:000090">
    <property type="entry name" value="Pentatricopeptide repeat-containing protein, chloroplastic"/>
    <property type="match status" value="1"/>
</dbReference>
<dbReference type="EMBL" id="JANAVB010002334">
    <property type="protein sequence ID" value="KAJ6851332.1"/>
    <property type="molecule type" value="Genomic_DNA"/>
</dbReference>
<dbReference type="GO" id="GO:0009451">
    <property type="term" value="P:RNA modification"/>
    <property type="evidence" value="ECO:0007669"/>
    <property type="project" value="InterPro"/>
</dbReference>
<feature type="compositionally biased region" description="Polar residues" evidence="3">
    <location>
        <begin position="32"/>
        <end position="42"/>
    </location>
</feature>
<name>A0AAX6IDN7_IRIPA</name>
<dbReference type="PROSITE" id="PS51375">
    <property type="entry name" value="PPR"/>
    <property type="match status" value="6"/>
</dbReference>
<dbReference type="FunFam" id="1.25.40.10:FF:000427">
    <property type="entry name" value="Pentatricopeptide repeat-containing protein chloroplastic"/>
    <property type="match status" value="1"/>
</dbReference>
<evidence type="ECO:0000256" key="2">
    <source>
        <dbReference type="PROSITE-ProRule" id="PRU00708"/>
    </source>
</evidence>
<dbReference type="FunFam" id="1.25.40.10:FF:000361">
    <property type="entry name" value="Pentatricopeptide repeat-containing protein chloroplastic"/>
    <property type="match status" value="2"/>
</dbReference>
<dbReference type="AlphaFoldDB" id="A0AAX6IDN7"/>
<feature type="repeat" description="PPR" evidence="2">
    <location>
        <begin position="87"/>
        <end position="121"/>
    </location>
</feature>
<dbReference type="Pfam" id="PF14432">
    <property type="entry name" value="DYW_deaminase"/>
    <property type="match status" value="1"/>
</dbReference>
<evidence type="ECO:0000313" key="5">
    <source>
        <dbReference type="EMBL" id="KAJ6851332.1"/>
    </source>
</evidence>
<dbReference type="InterPro" id="IPR046960">
    <property type="entry name" value="PPR_At4g14850-like_plant"/>
</dbReference>
<dbReference type="NCBIfam" id="TIGR00756">
    <property type="entry name" value="PPR"/>
    <property type="match status" value="6"/>
</dbReference>
<dbReference type="InterPro" id="IPR046848">
    <property type="entry name" value="E_motif"/>
</dbReference>
<evidence type="ECO:0000256" key="1">
    <source>
        <dbReference type="ARBA" id="ARBA00022737"/>
    </source>
</evidence>
<feature type="repeat" description="PPR" evidence="2">
    <location>
        <begin position="392"/>
        <end position="427"/>
    </location>
</feature>
<dbReference type="InterPro" id="IPR011990">
    <property type="entry name" value="TPR-like_helical_dom_sf"/>
</dbReference>
<feature type="repeat" description="PPR" evidence="2">
    <location>
        <begin position="631"/>
        <end position="665"/>
    </location>
</feature>
<feature type="repeat" description="PPR" evidence="2">
    <location>
        <begin position="494"/>
        <end position="528"/>
    </location>
</feature>
<feature type="repeat" description="PPR" evidence="2">
    <location>
        <begin position="260"/>
        <end position="294"/>
    </location>
</feature>
<feature type="repeat" description="PPR" evidence="2">
    <location>
        <begin position="188"/>
        <end position="218"/>
    </location>
</feature>
<dbReference type="Pfam" id="PF01535">
    <property type="entry name" value="PPR"/>
    <property type="match status" value="5"/>
</dbReference>
<gene>
    <name evidence="5" type="ORF">M6B38_261455</name>
</gene>